<dbReference type="AlphaFoldDB" id="A0A813UYN1"/>
<dbReference type="Proteomes" id="UP000663889">
    <property type="component" value="Unassembled WGS sequence"/>
</dbReference>
<proteinExistence type="predicted"/>
<accession>A0A813UYN1</accession>
<comment type="caution">
    <text evidence="1">The sequence shown here is derived from an EMBL/GenBank/DDBJ whole genome shotgun (WGS) entry which is preliminary data.</text>
</comment>
<dbReference type="EMBL" id="CAJNOU010000049">
    <property type="protein sequence ID" value="CAF0833492.1"/>
    <property type="molecule type" value="Genomic_DNA"/>
</dbReference>
<protein>
    <submittedName>
        <fullName evidence="1">Uncharacterized protein</fullName>
    </submittedName>
</protein>
<evidence type="ECO:0000313" key="2">
    <source>
        <dbReference type="Proteomes" id="UP000663889"/>
    </source>
</evidence>
<sequence>CPLLLSAQNNLAGKRPIVQKFLDTPLVMFTNLRYLNFGSSLSECQQLSFGTSPPTVFSSTLSELHIRVPRFIDCLYLLDERFNQLHTLYVYITFINIPYETINNKIYYFE</sequence>
<reference evidence="1" key="1">
    <citation type="submission" date="2021-02" db="EMBL/GenBank/DDBJ databases">
        <authorList>
            <person name="Nowell W R."/>
        </authorList>
    </citation>
    <scope>NUCLEOTIDE SEQUENCE</scope>
</reference>
<name>A0A813UYN1_9BILA</name>
<gene>
    <name evidence="1" type="ORF">SEV965_LOCUS2241</name>
</gene>
<feature type="non-terminal residue" evidence="1">
    <location>
        <position position="1"/>
    </location>
</feature>
<organism evidence="1 2">
    <name type="scientific">Rotaria sordida</name>
    <dbReference type="NCBI Taxonomy" id="392033"/>
    <lineage>
        <taxon>Eukaryota</taxon>
        <taxon>Metazoa</taxon>
        <taxon>Spiralia</taxon>
        <taxon>Gnathifera</taxon>
        <taxon>Rotifera</taxon>
        <taxon>Eurotatoria</taxon>
        <taxon>Bdelloidea</taxon>
        <taxon>Philodinida</taxon>
        <taxon>Philodinidae</taxon>
        <taxon>Rotaria</taxon>
    </lineage>
</organism>
<evidence type="ECO:0000313" key="1">
    <source>
        <dbReference type="EMBL" id="CAF0833492.1"/>
    </source>
</evidence>